<evidence type="ECO:0000256" key="1">
    <source>
        <dbReference type="SAM" id="MobiDB-lite"/>
    </source>
</evidence>
<proteinExistence type="predicted"/>
<accession>A0AAD1Y9W7</accession>
<sequence>MYRSPFDPLLPHNPRIYSITHSCERPRIHRAPPYSFTPWSAFKTNRCKLCEKPLRACREELSQRVQKKYDCLPSQHGVYYDCYQTFEELHPDTTEGEEEQEEEEMIYQYEETEVSESDSEDLPFEEMPEEKQEAKLQSSVVTEEVFRENFMKTYYFEKFSETERMPALEEVIEDLRELFKNIPKIKAYVEKAFDTHKYDGARMVVTKLWTSSDDFTKTLNAGLALDAVATFGEEVFKGAQFYESVLAKYGKNYKEVIDKSIKYMRLLNTYIVELGSEANTEDRVVYRGVPAGVLRRIKPGENFRYITWGCASDDLDTAQGFMNGTATGNQVTAEDTKKTTMLKFNIKQGCYNAGKINEIGVSQYGSENETLIPPYSGAVCLKKEVIEMDSVALESFETEQTLDATGEKEVTEEPFPKEESKTSAESPTKTPPNHNPNTRNDDKASP</sequence>
<keyword evidence="3" id="KW-1185">Reference proteome</keyword>
<name>A0AAD1Y9W7_EUPCR</name>
<comment type="caution">
    <text evidence="2">The sequence shown here is derived from an EMBL/GenBank/DDBJ whole genome shotgun (WGS) entry which is preliminary data.</text>
</comment>
<protein>
    <submittedName>
        <fullName evidence="2">Uncharacterized protein</fullName>
    </submittedName>
</protein>
<dbReference type="AlphaFoldDB" id="A0AAD1Y9W7"/>
<evidence type="ECO:0000313" key="3">
    <source>
        <dbReference type="Proteomes" id="UP001295684"/>
    </source>
</evidence>
<dbReference type="EMBL" id="CAMPGE010029726">
    <property type="protein sequence ID" value="CAI2387209.1"/>
    <property type="molecule type" value="Genomic_DNA"/>
</dbReference>
<feature type="region of interest" description="Disordered" evidence="1">
    <location>
        <begin position="397"/>
        <end position="446"/>
    </location>
</feature>
<organism evidence="2 3">
    <name type="scientific">Euplotes crassus</name>
    <dbReference type="NCBI Taxonomy" id="5936"/>
    <lineage>
        <taxon>Eukaryota</taxon>
        <taxon>Sar</taxon>
        <taxon>Alveolata</taxon>
        <taxon>Ciliophora</taxon>
        <taxon>Intramacronucleata</taxon>
        <taxon>Spirotrichea</taxon>
        <taxon>Hypotrichia</taxon>
        <taxon>Euplotida</taxon>
        <taxon>Euplotidae</taxon>
        <taxon>Moneuplotes</taxon>
    </lineage>
</organism>
<feature type="compositionally biased region" description="Basic and acidic residues" evidence="1">
    <location>
        <begin position="405"/>
        <end position="422"/>
    </location>
</feature>
<gene>
    <name evidence="2" type="ORF">ECRASSUSDP1_LOCUS28838</name>
</gene>
<reference evidence="2" key="1">
    <citation type="submission" date="2023-07" db="EMBL/GenBank/DDBJ databases">
        <authorList>
            <consortium name="AG Swart"/>
            <person name="Singh M."/>
            <person name="Singh A."/>
            <person name="Seah K."/>
            <person name="Emmerich C."/>
        </authorList>
    </citation>
    <scope>NUCLEOTIDE SEQUENCE</scope>
    <source>
        <strain evidence="2">DP1</strain>
    </source>
</reference>
<dbReference type="Proteomes" id="UP001295684">
    <property type="component" value="Unassembled WGS sequence"/>
</dbReference>
<evidence type="ECO:0000313" key="2">
    <source>
        <dbReference type="EMBL" id="CAI2387209.1"/>
    </source>
</evidence>
<dbReference type="SUPFAM" id="SSF56399">
    <property type="entry name" value="ADP-ribosylation"/>
    <property type="match status" value="1"/>
</dbReference>